<dbReference type="Proteomes" id="UP001477672">
    <property type="component" value="Unassembled WGS sequence"/>
</dbReference>
<evidence type="ECO:0000313" key="2">
    <source>
        <dbReference type="Proteomes" id="UP001477672"/>
    </source>
</evidence>
<accession>A0ABV1GIQ5</accession>
<protein>
    <submittedName>
        <fullName evidence="1">DUF3783 domain-containing protein</fullName>
    </submittedName>
</protein>
<organism evidence="1 2">
    <name type="scientific">Ruthenibacterium intestinale</name>
    <dbReference type="NCBI Taxonomy" id="3133163"/>
    <lineage>
        <taxon>Bacteria</taxon>
        <taxon>Bacillati</taxon>
        <taxon>Bacillota</taxon>
        <taxon>Clostridia</taxon>
        <taxon>Eubacteriales</taxon>
        <taxon>Oscillospiraceae</taxon>
        <taxon>Ruthenibacterium</taxon>
    </lineage>
</organism>
<dbReference type="Pfam" id="PF12646">
    <property type="entry name" value="DUF3783"/>
    <property type="match status" value="1"/>
</dbReference>
<sequence>MKAHIAAAAPRAYYYGVTDGRAALLEVLNGFGITASAIAPGQLVRTVAQLDEPCAAAPVSGPAESLLLLDGVDGPALQALLAALRAREVSVDYKAVVTPHNRSWTVLELMEELKRERQAIREAQKQ</sequence>
<proteinExistence type="predicted"/>
<name>A0ABV1GIQ5_9FIRM</name>
<comment type="caution">
    <text evidence="1">The sequence shown here is derived from an EMBL/GenBank/DDBJ whole genome shotgun (WGS) entry which is preliminary data.</text>
</comment>
<dbReference type="EMBL" id="JBBMFA010000114">
    <property type="protein sequence ID" value="MEQ2521739.1"/>
    <property type="molecule type" value="Genomic_DNA"/>
</dbReference>
<gene>
    <name evidence="1" type="ORF">WMO24_15080</name>
</gene>
<reference evidence="1 2" key="1">
    <citation type="submission" date="2024-03" db="EMBL/GenBank/DDBJ databases">
        <title>Human intestinal bacterial collection.</title>
        <authorList>
            <person name="Pauvert C."/>
            <person name="Hitch T.C.A."/>
            <person name="Clavel T."/>
        </authorList>
    </citation>
    <scope>NUCLEOTIDE SEQUENCE [LARGE SCALE GENOMIC DNA]</scope>
    <source>
        <strain evidence="1 2">CLA-JM-H11</strain>
    </source>
</reference>
<dbReference type="InterPro" id="IPR016621">
    <property type="entry name" value="UCP014543"/>
</dbReference>
<dbReference type="RefSeq" id="WP_349217210.1">
    <property type="nucleotide sequence ID" value="NZ_JBBMFA010000114.1"/>
</dbReference>
<evidence type="ECO:0000313" key="1">
    <source>
        <dbReference type="EMBL" id="MEQ2521739.1"/>
    </source>
</evidence>
<keyword evidence="2" id="KW-1185">Reference proteome</keyword>